<evidence type="ECO:0000256" key="1">
    <source>
        <dbReference type="ARBA" id="ARBA00023015"/>
    </source>
</evidence>
<dbReference type="AlphaFoldDB" id="A0A368TAQ1"/>
<feature type="compositionally biased region" description="Polar residues" evidence="5">
    <location>
        <begin position="1"/>
        <end position="16"/>
    </location>
</feature>
<dbReference type="Gene3D" id="1.20.140.160">
    <property type="match status" value="1"/>
</dbReference>
<dbReference type="Proteomes" id="UP000253318">
    <property type="component" value="Unassembled WGS sequence"/>
</dbReference>
<evidence type="ECO:0000259" key="7">
    <source>
        <dbReference type="Pfam" id="PF04542"/>
    </source>
</evidence>
<dbReference type="PRINTS" id="PR00046">
    <property type="entry name" value="SIGMA70FCT"/>
</dbReference>
<gene>
    <name evidence="9" type="ORF">DEF24_02595</name>
</gene>
<dbReference type="InterPro" id="IPR007627">
    <property type="entry name" value="RNA_pol_sigma70_r2"/>
</dbReference>
<dbReference type="Gene3D" id="1.20.120.1810">
    <property type="match status" value="1"/>
</dbReference>
<dbReference type="EMBL" id="QEIN01000011">
    <property type="protein sequence ID" value="RCV62075.1"/>
    <property type="molecule type" value="Genomic_DNA"/>
</dbReference>
<keyword evidence="2" id="KW-0731">Sigma factor</keyword>
<proteinExistence type="predicted"/>
<dbReference type="RefSeq" id="WP_114398779.1">
    <property type="nucleotide sequence ID" value="NZ_QEIM01000089.1"/>
</dbReference>
<evidence type="ECO:0000256" key="5">
    <source>
        <dbReference type="SAM" id="MobiDB-lite"/>
    </source>
</evidence>
<feature type="domain" description="RNA polymerase sigma-70 region 2" evidence="7">
    <location>
        <begin position="63"/>
        <end position="131"/>
    </location>
</feature>
<dbReference type="InterPro" id="IPR013325">
    <property type="entry name" value="RNA_pol_sigma_r2"/>
</dbReference>
<comment type="caution">
    <text evidence="9">The sequence shown here is derived from an EMBL/GenBank/DDBJ whole genome shotgun (WGS) entry which is preliminary data.</text>
</comment>
<dbReference type="GO" id="GO:0006352">
    <property type="term" value="P:DNA-templated transcription initiation"/>
    <property type="evidence" value="ECO:0007669"/>
    <property type="project" value="InterPro"/>
</dbReference>
<dbReference type="PANTHER" id="PTHR30385:SF4">
    <property type="entry name" value="RNA POLYMERASE SIGMA-E FACTOR"/>
    <property type="match status" value="1"/>
</dbReference>
<dbReference type="NCBIfam" id="TIGR02937">
    <property type="entry name" value="sigma70-ECF"/>
    <property type="match status" value="1"/>
</dbReference>
<evidence type="ECO:0000313" key="9">
    <source>
        <dbReference type="EMBL" id="RCV62075.1"/>
    </source>
</evidence>
<dbReference type="Pfam" id="PF04539">
    <property type="entry name" value="Sigma70_r3"/>
    <property type="match status" value="1"/>
</dbReference>
<evidence type="ECO:0000256" key="2">
    <source>
        <dbReference type="ARBA" id="ARBA00023082"/>
    </source>
</evidence>
<dbReference type="GO" id="GO:0016987">
    <property type="term" value="F:sigma factor activity"/>
    <property type="evidence" value="ECO:0007669"/>
    <property type="project" value="UniProtKB-KW"/>
</dbReference>
<evidence type="ECO:0000259" key="8">
    <source>
        <dbReference type="Pfam" id="PF04545"/>
    </source>
</evidence>
<keyword evidence="3" id="KW-0238">DNA-binding</keyword>
<dbReference type="GO" id="GO:0003677">
    <property type="term" value="F:DNA binding"/>
    <property type="evidence" value="ECO:0007669"/>
    <property type="project" value="UniProtKB-KW"/>
</dbReference>
<evidence type="ECO:0000259" key="6">
    <source>
        <dbReference type="Pfam" id="PF04539"/>
    </source>
</evidence>
<dbReference type="CDD" id="cd06171">
    <property type="entry name" value="Sigma70_r4"/>
    <property type="match status" value="1"/>
</dbReference>
<dbReference type="OrthoDB" id="9804285at2"/>
<protein>
    <submittedName>
        <fullName evidence="9">B/F/G family RNA polymerase sigma-70 factor</fullName>
    </submittedName>
</protein>
<name>A0A368TAQ1_9ACTN</name>
<accession>A0A368TAQ1</accession>
<keyword evidence="4" id="KW-0804">Transcription</keyword>
<dbReference type="SUPFAM" id="SSF88659">
    <property type="entry name" value="Sigma3 and sigma4 domains of RNA polymerase sigma factors"/>
    <property type="match status" value="2"/>
</dbReference>
<dbReference type="InterPro" id="IPR007630">
    <property type="entry name" value="RNA_pol_sigma70_r4"/>
</dbReference>
<evidence type="ECO:0000256" key="3">
    <source>
        <dbReference type="ARBA" id="ARBA00023125"/>
    </source>
</evidence>
<evidence type="ECO:0000256" key="4">
    <source>
        <dbReference type="ARBA" id="ARBA00023163"/>
    </source>
</evidence>
<dbReference type="InterPro" id="IPR014322">
    <property type="entry name" value="RNA_pol_sigma-B/F/G"/>
</dbReference>
<dbReference type="InterPro" id="IPR013324">
    <property type="entry name" value="RNA_pol_sigma_r3/r4-like"/>
</dbReference>
<dbReference type="InterPro" id="IPR014284">
    <property type="entry name" value="RNA_pol_sigma-70_dom"/>
</dbReference>
<dbReference type="NCBIfam" id="TIGR02980">
    <property type="entry name" value="SigBFG"/>
    <property type="match status" value="1"/>
</dbReference>
<organism evidence="9 10">
    <name type="scientific">Marinitenerispora sediminis</name>
    <dbReference type="NCBI Taxonomy" id="1931232"/>
    <lineage>
        <taxon>Bacteria</taxon>
        <taxon>Bacillati</taxon>
        <taxon>Actinomycetota</taxon>
        <taxon>Actinomycetes</taxon>
        <taxon>Streptosporangiales</taxon>
        <taxon>Nocardiopsidaceae</taxon>
        <taxon>Marinitenerispora</taxon>
    </lineage>
</organism>
<evidence type="ECO:0000313" key="10">
    <source>
        <dbReference type="Proteomes" id="UP000253318"/>
    </source>
</evidence>
<dbReference type="PANTHER" id="PTHR30385">
    <property type="entry name" value="SIGMA FACTOR F FLAGELLAR"/>
    <property type="match status" value="1"/>
</dbReference>
<feature type="compositionally biased region" description="Basic and acidic residues" evidence="5">
    <location>
        <begin position="24"/>
        <end position="34"/>
    </location>
</feature>
<dbReference type="Pfam" id="PF04542">
    <property type="entry name" value="Sigma70_r2"/>
    <property type="match status" value="1"/>
</dbReference>
<dbReference type="Pfam" id="PF04545">
    <property type="entry name" value="Sigma70_r4"/>
    <property type="match status" value="1"/>
</dbReference>
<keyword evidence="10" id="KW-1185">Reference proteome</keyword>
<sequence length="284" mass="32072">MPVTDIRTSASVPTTRSARRRTEKRPTSRAHAERDAEVAELFARLRRVPEEQPEHAELRERIAEHYMSLARSIASHYAHRGEPQEDLEQAALLGLVKAINGFDPDLGHDFIAYAMPMMTGEVKRHFRDRTWAVRVPRRHQERRTELNQTIRRLTQDLGRSPTSRELAVEMRMSVDDLSELMEASAAYSALSLDSPAGEDENDSGNLGDTLGSVDTALESVVDRESLPPLLNSLPERERRIILLRFFGNKTQSQIAEEIGVSQMHVSRLLSSALARLREGMLGEE</sequence>
<keyword evidence="1" id="KW-0805">Transcription regulation</keyword>
<dbReference type="SUPFAM" id="SSF88946">
    <property type="entry name" value="Sigma2 domain of RNA polymerase sigma factors"/>
    <property type="match status" value="1"/>
</dbReference>
<feature type="domain" description="RNA polymerase sigma-70 region 3" evidence="6">
    <location>
        <begin position="141"/>
        <end position="203"/>
    </location>
</feature>
<feature type="region of interest" description="Disordered" evidence="5">
    <location>
        <begin position="1"/>
        <end position="34"/>
    </location>
</feature>
<dbReference type="InterPro" id="IPR000943">
    <property type="entry name" value="RNA_pol_sigma70"/>
</dbReference>
<reference evidence="9 10" key="1">
    <citation type="submission" date="2018-04" db="EMBL/GenBank/DDBJ databases">
        <title>Novel actinobacteria from marine sediment.</title>
        <authorList>
            <person name="Ng Z.Y."/>
            <person name="Tan G.Y.A."/>
        </authorList>
    </citation>
    <scope>NUCLEOTIDE SEQUENCE [LARGE SCALE GENOMIC DNA]</scope>
    <source>
        <strain evidence="9 10">TPS81</strain>
    </source>
</reference>
<dbReference type="InterPro" id="IPR007624">
    <property type="entry name" value="RNA_pol_sigma70_r3"/>
</dbReference>
<feature type="domain" description="RNA polymerase sigma-70 region 4" evidence="8">
    <location>
        <begin position="229"/>
        <end position="278"/>
    </location>
</feature>